<proteinExistence type="predicted"/>
<organism evidence="1 2">
    <name type="scientific">Leekyejoonella antrihumi</name>
    <dbReference type="NCBI Taxonomy" id="1660198"/>
    <lineage>
        <taxon>Bacteria</taxon>
        <taxon>Bacillati</taxon>
        <taxon>Actinomycetota</taxon>
        <taxon>Actinomycetes</taxon>
        <taxon>Micrococcales</taxon>
        <taxon>Dermacoccaceae</taxon>
        <taxon>Leekyejoonella</taxon>
    </lineage>
</organism>
<reference evidence="1 2" key="2">
    <citation type="submission" date="2019-08" db="EMBL/GenBank/DDBJ databases">
        <title>Jejuicoccus antrihumi gen. nov., sp. nov., a new member of the family Dermacoccaceae isolated from a cave.</title>
        <authorList>
            <person name="Schumann P."/>
            <person name="Kim I.S."/>
        </authorList>
    </citation>
    <scope>NUCLEOTIDE SEQUENCE [LARGE SCALE GENOMIC DNA]</scope>
    <source>
        <strain evidence="1 2">C5-26</strain>
    </source>
</reference>
<comment type="caution">
    <text evidence="1">The sequence shown here is derived from an EMBL/GenBank/DDBJ whole genome shotgun (WGS) entry which is preliminary data.</text>
</comment>
<evidence type="ECO:0000313" key="2">
    <source>
        <dbReference type="Proteomes" id="UP000320244"/>
    </source>
</evidence>
<dbReference type="EMBL" id="VCQV01000046">
    <property type="protein sequence ID" value="TWP33206.1"/>
    <property type="molecule type" value="Genomic_DNA"/>
</dbReference>
<gene>
    <name evidence="1" type="ORF">FGL98_22000</name>
</gene>
<evidence type="ECO:0000313" key="1">
    <source>
        <dbReference type="EMBL" id="TWP33206.1"/>
    </source>
</evidence>
<sequence length="119" mass="11643">MTALHTTGNDLALPAGHYLVTATAFVTSGASALHGSCAINAIAQAGFPPFVSGGQDGVDLAPETQGLVSASGILDIPGPGFTADIECADDVSASPLPGFIPQQITAVPYVTSTGTGGTS</sequence>
<name>A0A563DSQ3_9MICO</name>
<protein>
    <submittedName>
        <fullName evidence="1">Uncharacterized protein</fullName>
    </submittedName>
</protein>
<reference evidence="1 2" key="1">
    <citation type="submission" date="2019-05" db="EMBL/GenBank/DDBJ databases">
        <authorList>
            <person name="Lee S.D."/>
        </authorList>
    </citation>
    <scope>NUCLEOTIDE SEQUENCE [LARGE SCALE GENOMIC DNA]</scope>
    <source>
        <strain evidence="1 2">C5-26</strain>
    </source>
</reference>
<dbReference type="Proteomes" id="UP000320244">
    <property type="component" value="Unassembled WGS sequence"/>
</dbReference>
<dbReference type="AlphaFoldDB" id="A0A563DSQ3"/>
<accession>A0A563DSQ3</accession>
<keyword evidence="2" id="KW-1185">Reference proteome</keyword>